<comment type="caution">
    <text evidence="2">The sequence shown here is derived from an EMBL/GenBank/DDBJ whole genome shotgun (WGS) entry which is preliminary data.</text>
</comment>
<protein>
    <submittedName>
        <fullName evidence="2">Uncharacterized protein</fullName>
    </submittedName>
</protein>
<gene>
    <name evidence="2" type="ORF">S03H2_36756</name>
</gene>
<sequence length="198" mass="21850">NLYVKISFDMEDKCLYNIMSPEFIANLELYQINKFYDGTEVEHNVMLKTDMSYKFFIGRVSAIGGEPISREVGAYYYLTDPDGVEFTIYANETMKSVGEVLHFNFGTAVGGVYTIKIKIISKVEVVNVAYAIAEDYSISSVINGTEPEPEPTNGTVQSYFYVPIGWTLGFVVGAGLVVGALIVIGSVRKKKSSVSLRG</sequence>
<accession>X1GMK7</accession>
<proteinExistence type="predicted"/>
<keyword evidence="1" id="KW-1133">Transmembrane helix</keyword>
<reference evidence="2" key="1">
    <citation type="journal article" date="2014" name="Front. Microbiol.">
        <title>High frequency of phylogenetically diverse reductive dehalogenase-homologous genes in deep subseafloor sedimentary metagenomes.</title>
        <authorList>
            <person name="Kawai M."/>
            <person name="Futagami T."/>
            <person name="Toyoda A."/>
            <person name="Takaki Y."/>
            <person name="Nishi S."/>
            <person name="Hori S."/>
            <person name="Arai W."/>
            <person name="Tsubouchi T."/>
            <person name="Morono Y."/>
            <person name="Uchiyama I."/>
            <person name="Ito T."/>
            <person name="Fujiyama A."/>
            <person name="Inagaki F."/>
            <person name="Takami H."/>
        </authorList>
    </citation>
    <scope>NUCLEOTIDE SEQUENCE</scope>
    <source>
        <strain evidence="2">Expedition CK06-06</strain>
    </source>
</reference>
<feature type="non-terminal residue" evidence="2">
    <location>
        <position position="1"/>
    </location>
</feature>
<keyword evidence="1" id="KW-0812">Transmembrane</keyword>
<keyword evidence="1" id="KW-0472">Membrane</keyword>
<name>X1GMK7_9ZZZZ</name>
<evidence type="ECO:0000313" key="2">
    <source>
        <dbReference type="EMBL" id="GAH58417.1"/>
    </source>
</evidence>
<evidence type="ECO:0000256" key="1">
    <source>
        <dbReference type="SAM" id="Phobius"/>
    </source>
</evidence>
<dbReference type="AlphaFoldDB" id="X1GMK7"/>
<organism evidence="2">
    <name type="scientific">marine sediment metagenome</name>
    <dbReference type="NCBI Taxonomy" id="412755"/>
    <lineage>
        <taxon>unclassified sequences</taxon>
        <taxon>metagenomes</taxon>
        <taxon>ecological metagenomes</taxon>
    </lineage>
</organism>
<dbReference type="EMBL" id="BARU01022576">
    <property type="protein sequence ID" value="GAH58417.1"/>
    <property type="molecule type" value="Genomic_DNA"/>
</dbReference>
<feature type="transmembrane region" description="Helical" evidence="1">
    <location>
        <begin position="159"/>
        <end position="187"/>
    </location>
</feature>